<evidence type="ECO:0000313" key="2">
    <source>
        <dbReference type="Proteomes" id="UP000243197"/>
    </source>
</evidence>
<accession>A0A1J1DYK9</accession>
<keyword evidence="2" id="KW-1185">Reference proteome</keyword>
<dbReference type="AlphaFoldDB" id="A0A1J1DYK9"/>
<dbReference type="KEGG" id="ise:JBKA6_0978"/>
<name>A0A1J1DYK9_9FLAO</name>
<organism evidence="1 2">
    <name type="scientific">Ichthyobacterium seriolicida</name>
    <dbReference type="NCBI Taxonomy" id="242600"/>
    <lineage>
        <taxon>Bacteria</taxon>
        <taxon>Pseudomonadati</taxon>
        <taxon>Bacteroidota</taxon>
        <taxon>Flavobacteriia</taxon>
        <taxon>Flavobacteriales</taxon>
        <taxon>Ichthyobacteriaceae</taxon>
        <taxon>Ichthyobacterium</taxon>
    </lineage>
</organism>
<dbReference type="Pfam" id="PF14127">
    <property type="entry name" value="DUF4294"/>
    <property type="match status" value="1"/>
</dbReference>
<evidence type="ECO:0000313" key="1">
    <source>
        <dbReference type="EMBL" id="BAV94991.1"/>
    </source>
</evidence>
<evidence type="ECO:0008006" key="3">
    <source>
        <dbReference type="Google" id="ProtNLM"/>
    </source>
</evidence>
<dbReference type="EMBL" id="AP014564">
    <property type="protein sequence ID" value="BAV94991.1"/>
    <property type="molecule type" value="Genomic_DNA"/>
</dbReference>
<proteinExistence type="predicted"/>
<gene>
    <name evidence="1" type="ORF">JBKA6_0978</name>
</gene>
<dbReference type="Proteomes" id="UP000243197">
    <property type="component" value="Chromosome"/>
</dbReference>
<dbReference type="InterPro" id="IPR025636">
    <property type="entry name" value="DUF4294"/>
</dbReference>
<protein>
    <recommendedName>
        <fullName evidence="3">DUF4294 domain-containing protein</fullName>
    </recommendedName>
</protein>
<reference evidence="1 2" key="1">
    <citation type="submission" date="2014-03" db="EMBL/GenBank/DDBJ databases">
        <title>complete genome sequence of Flavobacteriaceae bacterium JBKA-6.</title>
        <authorList>
            <person name="Takano T."/>
            <person name="Nakamura Y."/>
            <person name="Takuma S."/>
            <person name="Yasuike M."/>
            <person name="Matsuyama T."/>
            <person name="Sakai T."/>
            <person name="Fujiwara A."/>
            <person name="Kimoto K."/>
            <person name="Fukuda Y."/>
            <person name="Kondo H."/>
            <person name="Hirono I."/>
            <person name="Nakayasu C."/>
        </authorList>
    </citation>
    <scope>NUCLEOTIDE SEQUENCE [LARGE SCALE GENOMIC DNA]</scope>
    <source>
        <strain evidence="1 2">JBKA-6</strain>
    </source>
</reference>
<sequence>MRLDKSDKELDSIPSFNLKEVVLYADPKFDSNAEFRKYLILKKKVLKVYPYAKLVSDRVKKMEKRLEKIKSPKARNKYVEIVREYFQSKLVEDLKNMTQTEGQILCKLIFRESGSTVYDIVSKFKGDITAFLWNSTIYVFNISLKKEYDPSSDSEDTMIEFILKKAFAENYFDNVSIIDDRVIIQK</sequence>